<dbReference type="EC" id="2.4.1.-" evidence="14"/>
<reference evidence="16" key="5">
    <citation type="submission" date="2025-09" db="UniProtKB">
        <authorList>
            <consortium name="Ensembl"/>
        </authorList>
    </citation>
    <scope>IDENTIFICATION</scope>
</reference>
<dbReference type="PANTHER" id="PTHR11214:SF21">
    <property type="entry name" value="LACTOSYLCERAMIDE 1,3-N-ACETYL-BETA-D-GLUCOSAMINYLTRANSFERASE"/>
    <property type="match status" value="1"/>
</dbReference>
<organism evidence="16 17">
    <name type="scientific">Electrophorus electricus</name>
    <name type="common">Electric eel</name>
    <name type="synonym">Gymnotus electricus</name>
    <dbReference type="NCBI Taxonomy" id="8005"/>
    <lineage>
        <taxon>Eukaryota</taxon>
        <taxon>Metazoa</taxon>
        <taxon>Chordata</taxon>
        <taxon>Craniata</taxon>
        <taxon>Vertebrata</taxon>
        <taxon>Euteleostomi</taxon>
        <taxon>Actinopterygii</taxon>
        <taxon>Neopterygii</taxon>
        <taxon>Teleostei</taxon>
        <taxon>Ostariophysi</taxon>
        <taxon>Gymnotiformes</taxon>
        <taxon>Gymnotoidei</taxon>
        <taxon>Gymnotidae</taxon>
        <taxon>Electrophorus</taxon>
    </lineage>
</organism>
<protein>
    <recommendedName>
        <fullName evidence="14">Hexosyltransferase</fullName>
        <ecNumber evidence="14">2.4.1.-</ecNumber>
    </recommendedName>
</protein>
<reference evidence="17" key="2">
    <citation type="journal article" date="2017" name="Sci. Adv.">
        <title>A tail of two voltages: Proteomic comparison of the three electric organs of the electric eel.</title>
        <authorList>
            <person name="Traeger L.L."/>
            <person name="Sabat G."/>
            <person name="Barrett-Wilt G.A."/>
            <person name="Wells G.B."/>
            <person name="Sussman M.R."/>
        </authorList>
    </citation>
    <scope>NUCLEOTIDE SEQUENCE [LARGE SCALE GENOMIC DNA]</scope>
</reference>
<comment type="similarity">
    <text evidence="3 14">Belongs to the glycosyltransferase 31 family.</text>
</comment>
<reference evidence="16" key="3">
    <citation type="submission" date="2020-05" db="EMBL/GenBank/DDBJ databases">
        <title>Electrophorus electricus (electric eel) genome, fEleEle1, primary haplotype.</title>
        <authorList>
            <person name="Myers G."/>
            <person name="Meyer A."/>
            <person name="Fedrigo O."/>
            <person name="Formenti G."/>
            <person name="Rhie A."/>
            <person name="Tracey A."/>
            <person name="Sims Y."/>
            <person name="Jarvis E.D."/>
        </authorList>
    </citation>
    <scope>NUCLEOTIDE SEQUENCE [LARGE SCALE GENOMIC DNA]</scope>
</reference>
<evidence type="ECO:0000256" key="12">
    <source>
        <dbReference type="ARBA" id="ARBA00048750"/>
    </source>
</evidence>
<dbReference type="Proteomes" id="UP000314983">
    <property type="component" value="Chromosome 26"/>
</dbReference>
<dbReference type="GO" id="GO:0006493">
    <property type="term" value="P:protein O-linked glycosylation"/>
    <property type="evidence" value="ECO:0007669"/>
    <property type="project" value="TreeGrafter"/>
</dbReference>
<evidence type="ECO:0000256" key="2">
    <source>
        <dbReference type="ARBA" id="ARBA00004922"/>
    </source>
</evidence>
<dbReference type="KEGG" id="eee:113568141"/>
<evidence type="ECO:0000256" key="10">
    <source>
        <dbReference type="ARBA" id="ARBA00023136"/>
    </source>
</evidence>
<keyword evidence="6" id="KW-0812">Transmembrane</keyword>
<evidence type="ECO:0000256" key="15">
    <source>
        <dbReference type="SAM" id="SignalP"/>
    </source>
</evidence>
<evidence type="ECO:0000256" key="3">
    <source>
        <dbReference type="ARBA" id="ARBA00008661"/>
    </source>
</evidence>
<proteinExistence type="inferred from homology"/>
<accession>A0A4W4HQ61</accession>
<gene>
    <name evidence="16" type="primary">b3gnt5a</name>
</gene>
<keyword evidence="9 14" id="KW-0333">Golgi apparatus</keyword>
<comment type="subcellular location">
    <subcellularLocation>
        <location evidence="1 14">Golgi apparatus membrane</location>
        <topology evidence="1 14">Single-pass type II membrane protein</topology>
    </subcellularLocation>
</comment>
<dbReference type="AlphaFoldDB" id="A0A4W4HQ61"/>
<keyword evidence="15" id="KW-0732">Signal</keyword>
<feature type="chain" id="PRO_5044275546" description="Hexosyltransferase" evidence="15">
    <location>
        <begin position="36"/>
        <end position="379"/>
    </location>
</feature>
<evidence type="ECO:0000256" key="1">
    <source>
        <dbReference type="ARBA" id="ARBA00004323"/>
    </source>
</evidence>
<comment type="catalytic activity">
    <reaction evidence="13">
        <text>a beta-D-Gal-(1-&gt;4)-beta-D-Glc-(1&lt;-&gt;1)-Cer(d18:1(4E)) + UDP-N-acetyl-alpha-D-glucosamine = a beta-D-GlcNAc-(1-&gt;3)-beta-D-Gal-(1-&gt;4)-beta-D-Glc-(1&lt;-&gt;1)-Cer(d18:1(4E)) + UDP + H(+)</text>
        <dbReference type="Rhea" id="RHEA:13905"/>
        <dbReference type="ChEBI" id="CHEBI:15378"/>
        <dbReference type="ChEBI" id="CHEBI:17103"/>
        <dbReference type="ChEBI" id="CHEBI:17950"/>
        <dbReference type="ChEBI" id="CHEBI:57705"/>
        <dbReference type="ChEBI" id="CHEBI:58223"/>
        <dbReference type="EC" id="2.4.1.206"/>
    </reaction>
    <physiologicalReaction direction="left-to-right" evidence="13">
        <dbReference type="Rhea" id="RHEA:13906"/>
    </physiologicalReaction>
</comment>
<keyword evidence="4 14" id="KW-0328">Glycosyltransferase</keyword>
<keyword evidence="10" id="KW-0472">Membrane</keyword>
<evidence type="ECO:0000256" key="9">
    <source>
        <dbReference type="ARBA" id="ARBA00023034"/>
    </source>
</evidence>
<evidence type="ECO:0000313" key="17">
    <source>
        <dbReference type="Proteomes" id="UP000314983"/>
    </source>
</evidence>
<comment type="catalytic activity">
    <reaction evidence="12">
        <text>a neolactoside nLc4Cer(d18:1(4E)) + UDP-N-acetyl-alpha-D-glucosamine = a neolactoside IV(3)-beta-GlcNAc-nLc4Cer(d18:1(4E)) + UDP + H(+)</text>
        <dbReference type="Rhea" id="RHEA:23004"/>
        <dbReference type="ChEBI" id="CHEBI:15378"/>
        <dbReference type="ChEBI" id="CHEBI:17006"/>
        <dbReference type="ChEBI" id="CHEBI:57705"/>
        <dbReference type="ChEBI" id="CHEBI:58223"/>
        <dbReference type="ChEBI" id="CHEBI:142448"/>
    </reaction>
    <physiologicalReaction direction="left-to-right" evidence="12">
        <dbReference type="Rhea" id="RHEA:23005"/>
    </physiologicalReaction>
</comment>
<dbReference type="FunFam" id="3.90.550.50:FF:000019">
    <property type="entry name" value="Hexosyltransferase"/>
    <property type="match status" value="1"/>
</dbReference>
<evidence type="ECO:0000256" key="6">
    <source>
        <dbReference type="ARBA" id="ARBA00022692"/>
    </source>
</evidence>
<dbReference type="Gene3D" id="3.90.550.50">
    <property type="match status" value="1"/>
</dbReference>
<dbReference type="OMA" id="NTYSCKA"/>
<dbReference type="GO" id="GO:0000139">
    <property type="term" value="C:Golgi membrane"/>
    <property type="evidence" value="ECO:0007669"/>
    <property type="project" value="UniProtKB-SubCell"/>
</dbReference>
<dbReference type="Ensembl" id="ENSEEET00000051266.2">
    <property type="protein sequence ID" value="ENSEEEP00000050712.2"/>
    <property type="gene ID" value="ENSEEEG00000023826.2"/>
</dbReference>
<evidence type="ECO:0000256" key="8">
    <source>
        <dbReference type="ARBA" id="ARBA00022989"/>
    </source>
</evidence>
<dbReference type="STRING" id="8005.ENSEEEP00000050712"/>
<name>A0A4W4HQ61_ELEEL</name>
<feature type="signal peptide" evidence="15">
    <location>
        <begin position="1"/>
        <end position="35"/>
    </location>
</feature>
<evidence type="ECO:0000313" key="16">
    <source>
        <dbReference type="Ensembl" id="ENSEEEP00000050712.2"/>
    </source>
</evidence>
<dbReference type="CTD" id="336526"/>
<dbReference type="RefSeq" id="XP_026852126.2">
    <property type="nucleotide sequence ID" value="XM_026996325.2"/>
</dbReference>
<keyword evidence="7" id="KW-0735">Signal-anchor</keyword>
<keyword evidence="11" id="KW-0325">Glycoprotein</keyword>
<dbReference type="GeneID" id="113568141"/>
<keyword evidence="17" id="KW-1185">Reference proteome</keyword>
<dbReference type="PANTHER" id="PTHR11214">
    <property type="entry name" value="BETA-1,3-N-ACETYLGLUCOSAMINYLTRANSFERASE"/>
    <property type="match status" value="1"/>
</dbReference>
<keyword evidence="8" id="KW-1133">Transmembrane helix</keyword>
<dbReference type="GO" id="GO:0047256">
    <property type="term" value="F:lactosylceramide 1,3-N-acetyl-beta-D-glucosaminyltransferase activity"/>
    <property type="evidence" value="ECO:0007669"/>
    <property type="project" value="UniProtKB-EC"/>
</dbReference>
<evidence type="ECO:0000256" key="4">
    <source>
        <dbReference type="ARBA" id="ARBA00022676"/>
    </source>
</evidence>
<evidence type="ECO:0000256" key="5">
    <source>
        <dbReference type="ARBA" id="ARBA00022679"/>
    </source>
</evidence>
<evidence type="ECO:0000256" key="7">
    <source>
        <dbReference type="ARBA" id="ARBA00022968"/>
    </source>
</evidence>
<evidence type="ECO:0000256" key="14">
    <source>
        <dbReference type="RuleBase" id="RU363063"/>
    </source>
</evidence>
<evidence type="ECO:0000256" key="13">
    <source>
        <dbReference type="ARBA" id="ARBA00049239"/>
    </source>
</evidence>
<dbReference type="InterPro" id="IPR002659">
    <property type="entry name" value="Glyco_trans_31"/>
</dbReference>
<comment type="pathway">
    <text evidence="2">Protein modification; protein glycosylation.</text>
</comment>
<dbReference type="RefSeq" id="XP_035379306.1">
    <property type="nucleotide sequence ID" value="XM_035523413.1"/>
</dbReference>
<keyword evidence="5" id="KW-0808">Transferase</keyword>
<dbReference type="Pfam" id="PF01762">
    <property type="entry name" value="Galactosyl_T"/>
    <property type="match status" value="1"/>
</dbReference>
<sequence>MFINLRRVRKCRIMHLFSMCCVLLVLMVCWEEVDYHIVSHVQSYSYRYLVNSYDFINKSLSVTRREADSSGRFPYLIDHKATCVGNDVLLLLFVKSSPKNFRRRQSIRSTWGNHTYLKKELGVTVKVVFVMGVSANRHERGALQEKLRAEDSLHGDLLQQDFADTFHNLTLKLLLQFRWAHARCAHARFLMSADDDVFVHVPNLVHYLQGLVQQGAVDVWVGHVHRGAPPVRRKSSKYYMPVQTYRWSSYPDYTAGAGYVVSRDVAEKIYQASLSLNALLHIDDVFMGMCANVARVSPQEHVYFSGEGKAPYHPCIYEKMITSHGHEDDVAYLWREATAPEVSNVSSGLVGKMYCTTVKILLLCRPFFINSYSCKAAFS</sequence>
<dbReference type="GO" id="GO:0030148">
    <property type="term" value="P:sphingolipid biosynthetic process"/>
    <property type="evidence" value="ECO:0007669"/>
    <property type="project" value="UniProtKB-ARBA"/>
</dbReference>
<reference evidence="17" key="1">
    <citation type="journal article" date="2014" name="Science">
        <title>Nonhuman genetics. Genomic basis for the convergent evolution of electric organs.</title>
        <authorList>
            <person name="Gallant J.R."/>
            <person name="Traeger L.L."/>
            <person name="Volkening J.D."/>
            <person name="Moffett H."/>
            <person name="Chen P.H."/>
            <person name="Novina C.D."/>
            <person name="Phillips G.N.Jr."/>
            <person name="Anand R."/>
            <person name="Wells G.B."/>
            <person name="Pinch M."/>
            <person name="Guth R."/>
            <person name="Unguez G.A."/>
            <person name="Albert J.S."/>
            <person name="Zakon H.H."/>
            <person name="Samanta M.P."/>
            <person name="Sussman M.R."/>
        </authorList>
    </citation>
    <scope>NUCLEOTIDE SEQUENCE [LARGE SCALE GENOMIC DNA]</scope>
</reference>
<evidence type="ECO:0000256" key="11">
    <source>
        <dbReference type="ARBA" id="ARBA00023180"/>
    </source>
</evidence>
<dbReference type="GeneTree" id="ENSGT00940000159676"/>
<reference evidence="16" key="4">
    <citation type="submission" date="2025-08" db="UniProtKB">
        <authorList>
            <consortium name="Ensembl"/>
        </authorList>
    </citation>
    <scope>IDENTIFICATION</scope>
</reference>